<protein>
    <submittedName>
        <fullName evidence="1">Uncharacterized protein</fullName>
    </submittedName>
</protein>
<sequence>MYFDILAVHYVWASKIIELIAQAIA</sequence>
<reference evidence="1" key="1">
    <citation type="submission" date="2018-05" db="EMBL/GenBank/DDBJ databases">
        <authorList>
            <person name="Lanie J.A."/>
            <person name="Ng W.-L."/>
            <person name="Kazmierczak K.M."/>
            <person name="Andrzejewski T.M."/>
            <person name="Davidsen T.M."/>
            <person name="Wayne K.J."/>
            <person name="Tettelin H."/>
            <person name="Glass J.I."/>
            <person name="Rusch D."/>
            <person name="Podicherti R."/>
            <person name="Tsui H.-C.T."/>
            <person name="Winkler M.E."/>
        </authorList>
    </citation>
    <scope>NUCLEOTIDE SEQUENCE</scope>
</reference>
<name>A0A382EUI1_9ZZZZ</name>
<gene>
    <name evidence="1" type="ORF">METZ01_LOCUS206969</name>
</gene>
<dbReference type="EMBL" id="UINC01046295">
    <property type="protein sequence ID" value="SVB54115.1"/>
    <property type="molecule type" value="Genomic_DNA"/>
</dbReference>
<feature type="non-terminal residue" evidence="1">
    <location>
        <position position="25"/>
    </location>
</feature>
<evidence type="ECO:0000313" key="1">
    <source>
        <dbReference type="EMBL" id="SVB54115.1"/>
    </source>
</evidence>
<dbReference type="AlphaFoldDB" id="A0A382EUI1"/>
<proteinExistence type="predicted"/>
<organism evidence="1">
    <name type="scientific">marine metagenome</name>
    <dbReference type="NCBI Taxonomy" id="408172"/>
    <lineage>
        <taxon>unclassified sequences</taxon>
        <taxon>metagenomes</taxon>
        <taxon>ecological metagenomes</taxon>
    </lineage>
</organism>
<accession>A0A382EUI1</accession>